<dbReference type="Gene3D" id="3.30.200.20">
    <property type="entry name" value="Phosphorylase Kinase, domain 1"/>
    <property type="match status" value="1"/>
</dbReference>
<feature type="transmembrane region" description="Helical" evidence="1">
    <location>
        <begin position="117"/>
        <end position="138"/>
    </location>
</feature>
<dbReference type="SUPFAM" id="SSF56112">
    <property type="entry name" value="Protein kinase-like (PK-like)"/>
    <property type="match status" value="1"/>
</dbReference>
<evidence type="ECO:0000313" key="2">
    <source>
        <dbReference type="EMBL" id="GFR33663.1"/>
    </source>
</evidence>
<dbReference type="EMBL" id="BMAO01029712">
    <property type="protein sequence ID" value="GFR33663.1"/>
    <property type="molecule type" value="Genomic_DNA"/>
</dbReference>
<keyword evidence="1" id="KW-0472">Membrane</keyword>
<keyword evidence="1" id="KW-0812">Transmembrane</keyword>
<dbReference type="InterPro" id="IPR011009">
    <property type="entry name" value="Kinase-like_dom_sf"/>
</dbReference>
<proteinExistence type="predicted"/>
<comment type="caution">
    <text evidence="2">The sequence shown here is derived from an EMBL/GenBank/DDBJ whole genome shotgun (WGS) entry which is preliminary data.</text>
</comment>
<keyword evidence="3" id="KW-1185">Reference proteome</keyword>
<keyword evidence="1" id="KW-1133">Transmembrane helix</keyword>
<organism evidence="2 3">
    <name type="scientific">Trichonephila clavata</name>
    <name type="common">Joro spider</name>
    <name type="synonym">Nephila clavata</name>
    <dbReference type="NCBI Taxonomy" id="2740835"/>
    <lineage>
        <taxon>Eukaryota</taxon>
        <taxon>Metazoa</taxon>
        <taxon>Ecdysozoa</taxon>
        <taxon>Arthropoda</taxon>
        <taxon>Chelicerata</taxon>
        <taxon>Arachnida</taxon>
        <taxon>Araneae</taxon>
        <taxon>Araneomorphae</taxon>
        <taxon>Entelegynae</taxon>
        <taxon>Araneoidea</taxon>
        <taxon>Nephilidae</taxon>
        <taxon>Trichonephila</taxon>
    </lineage>
</organism>
<evidence type="ECO:0000256" key="1">
    <source>
        <dbReference type="SAM" id="Phobius"/>
    </source>
</evidence>
<sequence length="157" mass="17809">MVVQDSLRTDLVSSPLKNDKKHRLKQRFDVQRKLGQGTYGKVQLAINRETGQELCISFIHRHVTSSEKSACRRARSRSSSRDPTPSHRLEGYHVPCGFISWCSEEASSLAQTLTFSLPSLFFTSFLTFLGFFSFTLCGQTTGEGNVKRRDRNMNSKL</sequence>
<dbReference type="AlphaFoldDB" id="A0A8X6I1D7"/>
<reference evidence="2" key="1">
    <citation type="submission" date="2020-07" db="EMBL/GenBank/DDBJ databases">
        <title>Multicomponent nature underlies the extraordinary mechanical properties of spider dragline silk.</title>
        <authorList>
            <person name="Kono N."/>
            <person name="Nakamura H."/>
            <person name="Mori M."/>
            <person name="Yoshida Y."/>
            <person name="Ohtoshi R."/>
            <person name="Malay A.D."/>
            <person name="Moran D.A.P."/>
            <person name="Tomita M."/>
            <person name="Numata K."/>
            <person name="Arakawa K."/>
        </authorList>
    </citation>
    <scope>NUCLEOTIDE SEQUENCE</scope>
</reference>
<gene>
    <name evidence="2" type="primary">NCL1_24342</name>
    <name evidence="2" type="ORF">TNCT_417851</name>
</gene>
<dbReference type="Proteomes" id="UP000887116">
    <property type="component" value="Unassembled WGS sequence"/>
</dbReference>
<evidence type="ECO:0008006" key="4">
    <source>
        <dbReference type="Google" id="ProtNLM"/>
    </source>
</evidence>
<protein>
    <recommendedName>
        <fullName evidence="4">Protein kinase domain-containing protein</fullName>
    </recommendedName>
</protein>
<accession>A0A8X6I1D7</accession>
<dbReference type="OrthoDB" id="6433303at2759"/>
<evidence type="ECO:0000313" key="3">
    <source>
        <dbReference type="Proteomes" id="UP000887116"/>
    </source>
</evidence>
<name>A0A8X6I1D7_TRICU</name>